<dbReference type="HAMAP" id="MF_02090">
    <property type="entry name" value="NadE_glutamine_dep"/>
    <property type="match status" value="1"/>
</dbReference>
<feature type="binding site" evidence="7">
    <location>
        <position position="602"/>
    </location>
    <ligand>
        <name>deamido-NAD(+)</name>
        <dbReference type="ChEBI" id="CHEBI:58437"/>
        <note>ligand shared between two neighboring subunits</note>
    </ligand>
</feature>
<dbReference type="EC" id="6.3.5.1" evidence="7 8"/>
<dbReference type="Pfam" id="PF02540">
    <property type="entry name" value="NAD_synthase"/>
    <property type="match status" value="1"/>
</dbReference>
<dbReference type="InterPro" id="IPR003694">
    <property type="entry name" value="NAD_synthase"/>
</dbReference>
<name>A0A839JWK1_9FIRM</name>
<dbReference type="Gene3D" id="1.10.10.1140">
    <property type="entry name" value="Glutamine-dependent NAD+ synthetase, C-terminal domain"/>
    <property type="match status" value="1"/>
</dbReference>
<keyword evidence="5 7" id="KW-0067">ATP-binding</keyword>
<feature type="domain" description="CN hydrolase" evidence="10">
    <location>
        <begin position="6"/>
        <end position="268"/>
    </location>
</feature>
<feature type="binding site" evidence="7">
    <location>
        <position position="465"/>
    </location>
    <ligand>
        <name>ATP</name>
        <dbReference type="ChEBI" id="CHEBI:30616"/>
    </ligand>
</feature>
<dbReference type="GO" id="GO:0009435">
    <property type="term" value="P:NAD+ biosynthetic process"/>
    <property type="evidence" value="ECO:0007669"/>
    <property type="project" value="UniProtKB-UniRule"/>
</dbReference>
<dbReference type="PROSITE" id="PS50263">
    <property type="entry name" value="CN_HYDROLASE"/>
    <property type="match status" value="1"/>
</dbReference>
<feature type="active site" description="Proton acceptor; for glutaminase activity" evidence="7">
    <location>
        <position position="46"/>
    </location>
</feature>
<keyword evidence="12" id="KW-1185">Reference proteome</keyword>
<evidence type="ECO:0000256" key="8">
    <source>
        <dbReference type="PIRNR" id="PIRNR006630"/>
    </source>
</evidence>
<dbReference type="SUPFAM" id="SSF56317">
    <property type="entry name" value="Carbon-nitrogen hydrolase"/>
    <property type="match status" value="1"/>
</dbReference>
<feature type="binding site" evidence="7">
    <location>
        <position position="203"/>
    </location>
    <ligand>
        <name>L-glutamine</name>
        <dbReference type="ChEBI" id="CHEBI:58359"/>
    </ligand>
</feature>
<keyword evidence="6 7" id="KW-0520">NAD</keyword>
<comment type="catalytic activity">
    <reaction evidence="7 8">
        <text>deamido-NAD(+) + L-glutamine + ATP + H2O = L-glutamate + AMP + diphosphate + NAD(+) + H(+)</text>
        <dbReference type="Rhea" id="RHEA:24384"/>
        <dbReference type="ChEBI" id="CHEBI:15377"/>
        <dbReference type="ChEBI" id="CHEBI:15378"/>
        <dbReference type="ChEBI" id="CHEBI:29985"/>
        <dbReference type="ChEBI" id="CHEBI:30616"/>
        <dbReference type="ChEBI" id="CHEBI:33019"/>
        <dbReference type="ChEBI" id="CHEBI:57540"/>
        <dbReference type="ChEBI" id="CHEBI:58359"/>
        <dbReference type="ChEBI" id="CHEBI:58437"/>
        <dbReference type="ChEBI" id="CHEBI:456215"/>
        <dbReference type="EC" id="6.3.5.1"/>
    </reaction>
</comment>
<dbReference type="NCBIfam" id="TIGR00552">
    <property type="entry name" value="nadE"/>
    <property type="match status" value="1"/>
</dbReference>
<dbReference type="InterPro" id="IPR041856">
    <property type="entry name" value="NAD+_synth_C"/>
</dbReference>
<dbReference type="NCBIfam" id="NF002730">
    <property type="entry name" value="PRK02628.1"/>
    <property type="match status" value="1"/>
</dbReference>
<dbReference type="PIRSF" id="PIRSF006630">
    <property type="entry name" value="NADS_GAT"/>
    <property type="match status" value="1"/>
</dbReference>
<keyword evidence="3 7" id="KW-0436">Ligase</keyword>
<evidence type="ECO:0000256" key="2">
    <source>
        <dbReference type="ARBA" id="ARBA00007145"/>
    </source>
</evidence>
<dbReference type="EMBL" id="JACEGA010000001">
    <property type="protein sequence ID" value="MBB2182053.1"/>
    <property type="molecule type" value="Genomic_DNA"/>
</dbReference>
<feature type="binding site" evidence="7">
    <location>
        <begin position="355"/>
        <end position="362"/>
    </location>
    <ligand>
        <name>ATP</name>
        <dbReference type="ChEBI" id="CHEBI:30616"/>
    </ligand>
</feature>
<dbReference type="RefSeq" id="WP_228351786.1">
    <property type="nucleotide sequence ID" value="NZ_JACEGA010000001.1"/>
</dbReference>
<dbReference type="GO" id="GO:0008795">
    <property type="term" value="F:NAD+ synthase activity"/>
    <property type="evidence" value="ECO:0007669"/>
    <property type="project" value="UniProtKB-UniRule"/>
</dbReference>
<gene>
    <name evidence="7" type="primary">nadE</name>
    <name evidence="11" type="ORF">H0486_04095</name>
</gene>
<dbReference type="InterPro" id="IPR014729">
    <property type="entry name" value="Rossmann-like_a/b/a_fold"/>
</dbReference>
<comment type="similarity">
    <text evidence="9">Belongs to the NAD synthetase family.</text>
</comment>
<reference evidence="11 12" key="1">
    <citation type="submission" date="2020-07" db="EMBL/GenBank/DDBJ databases">
        <title>Characterization and genome sequencing of isolate MD1, a novel member within the family Lachnospiraceae.</title>
        <authorList>
            <person name="Rettenmaier R."/>
            <person name="Di Bello L."/>
            <person name="Zinser C."/>
            <person name="Scheitz K."/>
            <person name="Liebl W."/>
            <person name="Zverlov V."/>
        </authorList>
    </citation>
    <scope>NUCLEOTIDE SEQUENCE [LARGE SCALE GENOMIC DNA]</scope>
    <source>
        <strain evidence="11 12">MD1</strain>
    </source>
</reference>
<evidence type="ECO:0000256" key="3">
    <source>
        <dbReference type="ARBA" id="ARBA00022598"/>
    </source>
</evidence>
<evidence type="ECO:0000259" key="10">
    <source>
        <dbReference type="PROSITE" id="PS50263"/>
    </source>
</evidence>
<comment type="similarity">
    <text evidence="2 7 8">In the C-terminal section; belongs to the NAD synthetase family.</text>
</comment>
<feature type="binding site" evidence="7">
    <location>
        <position position="121"/>
    </location>
    <ligand>
        <name>L-glutamine</name>
        <dbReference type="ChEBI" id="CHEBI:58359"/>
    </ligand>
</feature>
<evidence type="ECO:0000256" key="4">
    <source>
        <dbReference type="ARBA" id="ARBA00022741"/>
    </source>
</evidence>
<dbReference type="PANTHER" id="PTHR23090">
    <property type="entry name" value="NH 3 /GLUTAMINE-DEPENDENT NAD + SYNTHETASE"/>
    <property type="match status" value="1"/>
</dbReference>
<dbReference type="AlphaFoldDB" id="A0A839JWK1"/>
<dbReference type="GO" id="GO:0005524">
    <property type="term" value="F:ATP binding"/>
    <property type="evidence" value="ECO:0007669"/>
    <property type="project" value="UniProtKB-UniRule"/>
</dbReference>
<dbReference type="InterPro" id="IPR003010">
    <property type="entry name" value="C-N_Hydrolase"/>
</dbReference>
<sequence>MKHGFLKVAAATPVIRVGDCHYNANQMMQLIDSADKQNIKLIVFPELSVTGYTCGDLFLQDTLLRSAVESVHAIVEHSKGKELVVVVGFPYIAKGKLYNTAAVIQNGRVLGLVPKISIPNYTEFYEARHFTAGNETPFLINFLGEEVYFGSRILFRCSNIPDFVLGVEICEDLWIPQSPSIEHCIAGATVIANLSASDELTGKDEFRRELVKSQSARLVCGYIYADAGEGESTTDLVFAGHNLITENGTLLLESNTFENGMITTELDLGRLKSERRRMHTYLGRSKVTYQEVPFTLQNTGYELPILPLSRKIDSAPFVPSEKSARDKRCMDIINIQAMGLKTRLSHIGGSCAVIGISGGLDSTLALLVTNRAFDMLGLEKKGIIAVTMPCFGTTDRTYRNAILLAECLGVTVREIPIRDSVKQHFKDIGHDINNQDITYENSQARERTQVLMDVANQMNGIVIGTGDMSELALGWATYNGDHMSMYGVNASVPKTLVRYLVSYCADTTQNKELQRVLYDILDTPVSPELLPPKDGEIVQKTEDIVGPYELHDFFLYYILRFGYEPEKVYRLAKEAFKGSYNEATILKWLKTFYRRFFSQQFKRSCLPDGPKVGSVSVSPRGDLRMPSDASAALWMSELEKLEAK</sequence>
<feature type="binding site" evidence="7">
    <location>
        <begin position="475"/>
        <end position="478"/>
    </location>
    <ligand>
        <name>deamido-NAD(+)</name>
        <dbReference type="ChEBI" id="CHEBI:58437"/>
        <note>ligand shared between two neighboring subunits</note>
    </ligand>
</feature>
<dbReference type="InterPro" id="IPR014445">
    <property type="entry name" value="Gln-dep_NAD_synthase"/>
</dbReference>
<feature type="active site" description="Nucleophile; for glutaminase activity" evidence="7">
    <location>
        <position position="170"/>
    </location>
</feature>
<keyword evidence="4 7" id="KW-0547">Nucleotide-binding</keyword>
<evidence type="ECO:0000313" key="12">
    <source>
        <dbReference type="Proteomes" id="UP000574276"/>
    </source>
</evidence>
<dbReference type="InterPro" id="IPR022310">
    <property type="entry name" value="NAD/GMP_synthase"/>
</dbReference>
<evidence type="ECO:0000313" key="11">
    <source>
        <dbReference type="EMBL" id="MBB2182053.1"/>
    </source>
</evidence>
<comment type="caution">
    <text evidence="11">The sequence shown here is derived from an EMBL/GenBank/DDBJ whole genome shotgun (WGS) entry which is preliminary data.</text>
</comment>
<comment type="function">
    <text evidence="7">Catalyzes the ATP-dependent amidation of deamido-NAD to form NAD. Uses L-glutamine as a nitrogen source.</text>
</comment>
<feature type="binding site" evidence="7">
    <location>
        <position position="441"/>
    </location>
    <ligand>
        <name>deamido-NAD(+)</name>
        <dbReference type="ChEBI" id="CHEBI:58437"/>
        <note>ligand shared between two neighboring subunits</note>
    </ligand>
</feature>
<dbReference type="CDD" id="cd00553">
    <property type="entry name" value="NAD_synthase"/>
    <property type="match status" value="1"/>
</dbReference>
<dbReference type="GO" id="GO:0003952">
    <property type="term" value="F:NAD+ synthase (glutamine-hydrolyzing) activity"/>
    <property type="evidence" value="ECO:0007669"/>
    <property type="project" value="UniProtKB-UniRule"/>
</dbReference>
<dbReference type="PANTHER" id="PTHR23090:SF9">
    <property type="entry name" value="GLUTAMINE-DEPENDENT NAD(+) SYNTHETASE"/>
    <property type="match status" value="1"/>
</dbReference>
<dbReference type="GO" id="GO:0005737">
    <property type="term" value="C:cytoplasm"/>
    <property type="evidence" value="ECO:0007669"/>
    <property type="project" value="InterPro"/>
</dbReference>
<feature type="active site" description="For glutaminase activity" evidence="7">
    <location>
        <position position="115"/>
    </location>
</feature>
<evidence type="ECO:0000256" key="6">
    <source>
        <dbReference type="ARBA" id="ARBA00023027"/>
    </source>
</evidence>
<protein>
    <recommendedName>
        <fullName evidence="7 8">Glutamine-dependent NAD(+) synthetase</fullName>
        <ecNumber evidence="7 8">6.3.5.1</ecNumber>
    </recommendedName>
    <alternativeName>
        <fullName evidence="7 8">NAD(+) synthase [glutamine-hydrolyzing]</fullName>
    </alternativeName>
</protein>
<dbReference type="InterPro" id="IPR036526">
    <property type="entry name" value="C-N_Hydrolase_sf"/>
</dbReference>
<organism evidence="11 12">
    <name type="scientific">Variimorphobacter saccharofermentans</name>
    <dbReference type="NCBI Taxonomy" id="2755051"/>
    <lineage>
        <taxon>Bacteria</taxon>
        <taxon>Bacillati</taxon>
        <taxon>Bacillota</taxon>
        <taxon>Clostridia</taxon>
        <taxon>Lachnospirales</taxon>
        <taxon>Lachnospiraceae</taxon>
        <taxon>Variimorphobacter</taxon>
    </lineage>
</organism>
<dbReference type="Gene3D" id="3.60.110.10">
    <property type="entry name" value="Carbon-nitrogen hydrolase"/>
    <property type="match status" value="1"/>
</dbReference>
<dbReference type="Gene3D" id="3.40.50.620">
    <property type="entry name" value="HUPs"/>
    <property type="match status" value="1"/>
</dbReference>
<comment type="pathway">
    <text evidence="1 7 8">Cofactor biosynthesis; NAD(+) biosynthesis; NAD(+) from deamido-NAD(+) (L-Gln route): step 1/1.</text>
</comment>
<dbReference type="GO" id="GO:0004359">
    <property type="term" value="F:glutaminase activity"/>
    <property type="evidence" value="ECO:0007669"/>
    <property type="project" value="InterPro"/>
</dbReference>
<evidence type="ECO:0000256" key="9">
    <source>
        <dbReference type="RuleBase" id="RU003811"/>
    </source>
</evidence>
<dbReference type="Pfam" id="PF00795">
    <property type="entry name" value="CN_hydrolase"/>
    <property type="match status" value="1"/>
</dbReference>
<evidence type="ECO:0000256" key="1">
    <source>
        <dbReference type="ARBA" id="ARBA00005188"/>
    </source>
</evidence>
<evidence type="ECO:0000256" key="5">
    <source>
        <dbReference type="ARBA" id="ARBA00022840"/>
    </source>
</evidence>
<dbReference type="Proteomes" id="UP000574276">
    <property type="component" value="Unassembled WGS sequence"/>
</dbReference>
<dbReference type="CDD" id="cd07570">
    <property type="entry name" value="GAT_Gln-NAD-synth"/>
    <property type="match status" value="1"/>
</dbReference>
<feature type="binding site" evidence="7">
    <location>
        <position position="470"/>
    </location>
    <ligand>
        <name>deamido-NAD(+)</name>
        <dbReference type="ChEBI" id="CHEBI:58437"/>
        <note>ligand shared between two neighboring subunits</note>
    </ligand>
</feature>
<evidence type="ECO:0000256" key="7">
    <source>
        <dbReference type="HAMAP-Rule" id="MF_02090"/>
    </source>
</evidence>
<proteinExistence type="inferred from homology"/>
<accession>A0A839JWK1</accession>
<dbReference type="SUPFAM" id="SSF52402">
    <property type="entry name" value="Adenine nucleotide alpha hydrolases-like"/>
    <property type="match status" value="1"/>
</dbReference>
<dbReference type="UniPathway" id="UPA00253">
    <property type="reaction ID" value="UER00334"/>
</dbReference>
<feature type="binding site" evidence="7">
    <location>
        <position position="197"/>
    </location>
    <ligand>
        <name>L-glutamine</name>
        <dbReference type="ChEBI" id="CHEBI:58359"/>
    </ligand>
</feature>